<evidence type="ECO:0000313" key="2">
    <source>
        <dbReference type="EMBL" id="TJZ91914.1"/>
    </source>
</evidence>
<dbReference type="Proteomes" id="UP000309747">
    <property type="component" value="Unassembled WGS sequence"/>
</dbReference>
<accession>A0A4U0RU46</accession>
<comment type="caution">
    <text evidence="2">The sequence shown here is derived from an EMBL/GenBank/DDBJ whole genome shotgun (WGS) entry which is preliminary data.</text>
</comment>
<dbReference type="SUPFAM" id="SSF53756">
    <property type="entry name" value="UDP-Glycosyltransferase/glycogen phosphorylase"/>
    <property type="match status" value="1"/>
</dbReference>
<organism evidence="2 3">
    <name type="scientific">Paracoccus gahaiensis</name>
    <dbReference type="NCBI Taxonomy" id="1706839"/>
    <lineage>
        <taxon>Bacteria</taxon>
        <taxon>Pseudomonadati</taxon>
        <taxon>Pseudomonadota</taxon>
        <taxon>Alphaproteobacteria</taxon>
        <taxon>Rhodobacterales</taxon>
        <taxon>Paracoccaceae</taxon>
        <taxon>Paracoccus</taxon>
    </lineage>
</organism>
<dbReference type="GO" id="GO:0017000">
    <property type="term" value="P:antibiotic biosynthetic process"/>
    <property type="evidence" value="ECO:0007669"/>
    <property type="project" value="UniProtKB-ARBA"/>
</dbReference>
<dbReference type="OrthoDB" id="139086at2"/>
<keyword evidence="2" id="KW-0808">Transferase</keyword>
<dbReference type="Pfam" id="PF00201">
    <property type="entry name" value="UDPGT"/>
    <property type="match status" value="1"/>
</dbReference>
<dbReference type="Gene3D" id="3.40.50.2000">
    <property type="entry name" value="Glycogen Phosphorylase B"/>
    <property type="match status" value="2"/>
</dbReference>
<reference evidence="2 3" key="1">
    <citation type="submission" date="2019-04" db="EMBL/GenBank/DDBJ databases">
        <authorList>
            <person name="Li J."/>
        </authorList>
    </citation>
    <scope>NUCLEOTIDE SEQUENCE [LARGE SCALE GENOMIC DNA]</scope>
    <source>
        <strain evidence="2 3">KCTC 42687</strain>
    </source>
</reference>
<gene>
    <name evidence="2" type="ORF">FA743_08820</name>
</gene>
<sequence>MVGSTRRPNRCASLSMVCPHVFDLSGSSSVMADRSRGMSLSLGRMRARCAPCGASGPQAPGPRRGGGNKSRPPWLSPDTKVSPETTMVAHDKPGSSIVMVCPPYPSHVQAFEALAQELRARGHQVRYLCADRARCLTSPPEPPPARLRPATLREDIAQGAARTDRLCRHGPALIAGLRADLILGDQTEPAAGLIAQHLGLPMISVACALPFDPEPGIPLPFLGWRCDPSPKGVERLASARRIAGWVMAAHGRVLQHHADAWGLGRRRDFADCLSPVLTLAQVPPGFDYPRPVSGARVHPLGPFRAAPAETFPGDIRPDPDRPFVFVSLGTLQGHRLALLMRLARACRRAGAQVLVTHGQGLSAAQAARIPADWVRAFVPQRAVLARADLCVTHAGLNTALECLEQGVPMLALPLANDQPGVAARIAACGAGLRLSPSLSTERRLALAIQRLLDEDSFRAQARRFARQAPAWPGAAGAVDLIETHLFGQARLPAILRA</sequence>
<dbReference type="CDD" id="cd03784">
    <property type="entry name" value="GT1_Gtf-like"/>
    <property type="match status" value="1"/>
</dbReference>
<dbReference type="PANTHER" id="PTHR48050">
    <property type="entry name" value="STEROL 3-BETA-GLUCOSYLTRANSFERASE"/>
    <property type="match status" value="1"/>
</dbReference>
<dbReference type="EMBL" id="SUNI01000006">
    <property type="protein sequence ID" value="TJZ91914.1"/>
    <property type="molecule type" value="Genomic_DNA"/>
</dbReference>
<feature type="region of interest" description="Disordered" evidence="1">
    <location>
        <begin position="51"/>
        <end position="81"/>
    </location>
</feature>
<name>A0A4U0RU46_9RHOB</name>
<proteinExistence type="predicted"/>
<keyword evidence="3" id="KW-1185">Reference proteome</keyword>
<protein>
    <submittedName>
        <fullName evidence="2">Glycosyltransferase</fullName>
    </submittedName>
</protein>
<evidence type="ECO:0000256" key="1">
    <source>
        <dbReference type="SAM" id="MobiDB-lite"/>
    </source>
</evidence>
<feature type="compositionally biased region" description="Low complexity" evidence="1">
    <location>
        <begin position="53"/>
        <end position="62"/>
    </location>
</feature>
<dbReference type="AlphaFoldDB" id="A0A4U0RU46"/>
<evidence type="ECO:0000313" key="3">
    <source>
        <dbReference type="Proteomes" id="UP000309747"/>
    </source>
</evidence>
<dbReference type="GO" id="GO:0008194">
    <property type="term" value="F:UDP-glycosyltransferase activity"/>
    <property type="evidence" value="ECO:0007669"/>
    <property type="project" value="InterPro"/>
</dbReference>
<dbReference type="InterPro" id="IPR002213">
    <property type="entry name" value="UDP_glucos_trans"/>
</dbReference>
<dbReference type="PANTHER" id="PTHR48050:SF13">
    <property type="entry name" value="STEROL 3-BETA-GLUCOSYLTRANSFERASE UGT80A2"/>
    <property type="match status" value="1"/>
</dbReference>
<dbReference type="InterPro" id="IPR050426">
    <property type="entry name" value="Glycosyltransferase_28"/>
</dbReference>